<dbReference type="PANTHER" id="PTHR43135">
    <property type="entry name" value="ALPHA-D-RIBOSE 1-METHYLPHOSPHONATE 5-TRIPHOSPHATE DIPHOSPHATASE"/>
    <property type="match status" value="1"/>
</dbReference>
<dbReference type="SUPFAM" id="SSF51556">
    <property type="entry name" value="Metallo-dependent hydrolases"/>
    <property type="match status" value="1"/>
</dbReference>
<dbReference type="Gene3D" id="3.40.50.10910">
    <property type="entry name" value="Amidohydrolase"/>
    <property type="match status" value="1"/>
</dbReference>
<dbReference type="Gene3D" id="3.30.110.90">
    <property type="entry name" value="Amidohydrolase"/>
    <property type="match status" value="1"/>
</dbReference>
<dbReference type="InterPro" id="IPR006680">
    <property type="entry name" value="Amidohydro-rel"/>
</dbReference>
<dbReference type="PANTHER" id="PTHR43135:SF3">
    <property type="entry name" value="ALPHA-D-RIBOSE 1-METHYLPHOSPHONATE 5-TRIPHOSPHATE DIPHOSPHATASE"/>
    <property type="match status" value="1"/>
</dbReference>
<comment type="caution">
    <text evidence="4">The sequence shown here is derived from an EMBL/GenBank/DDBJ whole genome shotgun (WGS) entry which is preliminary data.</text>
</comment>
<evidence type="ECO:0000256" key="2">
    <source>
        <dbReference type="SAM" id="SignalP"/>
    </source>
</evidence>
<gene>
    <name evidence="4" type="ORF">OJ997_11205</name>
</gene>
<dbReference type="InterPro" id="IPR011059">
    <property type="entry name" value="Metal-dep_hydrolase_composite"/>
</dbReference>
<keyword evidence="2" id="KW-0732">Signal</keyword>
<protein>
    <submittedName>
        <fullName evidence="4">Amidohydrolase family protein</fullName>
    </submittedName>
</protein>
<accession>A0A9X3N9S6</accession>
<reference evidence="4" key="1">
    <citation type="submission" date="2022-10" db="EMBL/GenBank/DDBJ databases">
        <title>The WGS of Solirubrobacter phytolaccae KCTC 29190.</title>
        <authorList>
            <person name="Jiang Z."/>
        </authorList>
    </citation>
    <scope>NUCLEOTIDE SEQUENCE</scope>
    <source>
        <strain evidence="4">KCTC 29190</strain>
    </source>
</reference>
<sequence length="680" mass="73080">MRAVATALLVSCAVPVAAGAQATPPRGPDEGKGPFTKLVIRGVNVIDGSGGTVQGPRDIVIQGNRITEIRSAGTPGLPMQPNRPPRDFDHEIDATGMWVMPGLVDEHVHAEQGGTPLTYAYKLWLAHGVTTVRGVNLTGNAAAVRDKAASEANTIVAPRIINYQRPGAGWSGGSPNTPEKAREWVRWASVNGVDGVKFAGTGVDQDKRILAAMIDEAKKLGLGTTMHHSPPVYPEVNAVETGRMGLGTVTHFYGHFESILKSGRTHPFPDDYNYADEQSRWRHVAKVIDYTFEPGSPQWWAYLNEQKANGVTFGPTMSVYEAGRDLMRARTQEWHRTYAMPSIWKFWEPNRENHGSFYYDWTTADEVSWKRFIHRYMQLINDYKSIGGRVAGGTDAGFIYSLYGFAAIRELELMQEAGFTAHEAINAYTRQAARTLMEPKGITDPEFGMVRVGQIADLVIAPENPLANFKTLYGTGTGRLNDATGKLERVGGVRWTVRNGVVYDAKALLADVAKMVQTQKDAGGCAGVDLDWSAAGPCGGTGPTTPPIPTPTPTATPVQVPGPPGPAGPVGPQGPKGDKGDAPNVRITCDLSGDGRSISCTITAVPPGDGAKLKSAVRVQNTSRTVTRSGTGAVKVKFKAAKRLRKTQKLVVTVSSGTAEKRFTVRVGKTAKGALVAKTK</sequence>
<feature type="compositionally biased region" description="Pro residues" evidence="1">
    <location>
        <begin position="544"/>
        <end position="569"/>
    </location>
</feature>
<dbReference type="Gene3D" id="2.30.40.10">
    <property type="entry name" value="Urease, subunit C, domain 1"/>
    <property type="match status" value="2"/>
</dbReference>
<dbReference type="RefSeq" id="WP_270025171.1">
    <property type="nucleotide sequence ID" value="NZ_JAPDDP010000016.1"/>
</dbReference>
<dbReference type="AlphaFoldDB" id="A0A9X3N9S6"/>
<dbReference type="SUPFAM" id="SSF51338">
    <property type="entry name" value="Composite domain of metallo-dependent hydrolases"/>
    <property type="match status" value="1"/>
</dbReference>
<feature type="chain" id="PRO_5040781330" evidence="2">
    <location>
        <begin position="23"/>
        <end position="680"/>
    </location>
</feature>
<dbReference type="EMBL" id="JAPDDP010000016">
    <property type="protein sequence ID" value="MDA0180862.1"/>
    <property type="molecule type" value="Genomic_DNA"/>
</dbReference>
<dbReference type="InterPro" id="IPR051781">
    <property type="entry name" value="Metallo-dep_Hydrolase"/>
</dbReference>
<keyword evidence="5" id="KW-1185">Reference proteome</keyword>
<name>A0A9X3N9S6_9ACTN</name>
<evidence type="ECO:0000256" key="1">
    <source>
        <dbReference type="SAM" id="MobiDB-lite"/>
    </source>
</evidence>
<dbReference type="GO" id="GO:0016810">
    <property type="term" value="F:hydrolase activity, acting on carbon-nitrogen (but not peptide) bonds"/>
    <property type="evidence" value="ECO:0007669"/>
    <property type="project" value="InterPro"/>
</dbReference>
<dbReference type="Pfam" id="PF01979">
    <property type="entry name" value="Amidohydro_1"/>
    <property type="match status" value="1"/>
</dbReference>
<feature type="signal peptide" evidence="2">
    <location>
        <begin position="1"/>
        <end position="22"/>
    </location>
</feature>
<proteinExistence type="predicted"/>
<feature type="region of interest" description="Disordered" evidence="1">
    <location>
        <begin position="537"/>
        <end position="583"/>
    </location>
</feature>
<dbReference type="Gene3D" id="3.20.20.140">
    <property type="entry name" value="Metal-dependent hydrolases"/>
    <property type="match status" value="1"/>
</dbReference>
<evidence type="ECO:0000313" key="4">
    <source>
        <dbReference type="EMBL" id="MDA0180862.1"/>
    </source>
</evidence>
<feature type="domain" description="Amidohydrolase-related" evidence="3">
    <location>
        <begin position="98"/>
        <end position="469"/>
    </location>
</feature>
<dbReference type="InterPro" id="IPR032466">
    <property type="entry name" value="Metal_Hydrolase"/>
</dbReference>
<dbReference type="Proteomes" id="UP001147653">
    <property type="component" value="Unassembled WGS sequence"/>
</dbReference>
<evidence type="ECO:0000259" key="3">
    <source>
        <dbReference type="Pfam" id="PF01979"/>
    </source>
</evidence>
<organism evidence="4 5">
    <name type="scientific">Solirubrobacter phytolaccae</name>
    <dbReference type="NCBI Taxonomy" id="1404360"/>
    <lineage>
        <taxon>Bacteria</taxon>
        <taxon>Bacillati</taxon>
        <taxon>Actinomycetota</taxon>
        <taxon>Thermoleophilia</taxon>
        <taxon>Solirubrobacterales</taxon>
        <taxon>Solirubrobacteraceae</taxon>
        <taxon>Solirubrobacter</taxon>
    </lineage>
</organism>
<evidence type="ECO:0000313" key="5">
    <source>
        <dbReference type="Proteomes" id="UP001147653"/>
    </source>
</evidence>